<dbReference type="AlphaFoldDB" id="A0A0D2WTY7"/>
<dbReference type="Gene3D" id="1.20.1000.10">
    <property type="entry name" value="Guanylate-binding protein, C-terminal domain"/>
    <property type="match status" value="1"/>
</dbReference>
<organism evidence="6 7">
    <name type="scientific">Capsaspora owczarzaki (strain ATCC 30864)</name>
    <dbReference type="NCBI Taxonomy" id="595528"/>
    <lineage>
        <taxon>Eukaryota</taxon>
        <taxon>Filasterea</taxon>
        <taxon>Capsaspora</taxon>
    </lineage>
</organism>
<dbReference type="PANTHER" id="PTHR10751">
    <property type="entry name" value="GUANYLATE BINDING PROTEIN"/>
    <property type="match status" value="1"/>
</dbReference>
<evidence type="ECO:0000256" key="1">
    <source>
        <dbReference type="ARBA" id="ARBA00022741"/>
    </source>
</evidence>
<dbReference type="Pfam" id="PF02263">
    <property type="entry name" value="GBP"/>
    <property type="match status" value="1"/>
</dbReference>
<dbReference type="InterPro" id="IPR003191">
    <property type="entry name" value="Guanylate-bd/ATL_C"/>
</dbReference>
<dbReference type="PROSITE" id="PS51715">
    <property type="entry name" value="G_GB1_RHD3"/>
    <property type="match status" value="1"/>
</dbReference>
<dbReference type="InParanoid" id="A0A0D2WTY7"/>
<evidence type="ECO:0000259" key="5">
    <source>
        <dbReference type="PROSITE" id="PS51715"/>
    </source>
</evidence>
<dbReference type="GO" id="GO:0005525">
    <property type="term" value="F:GTP binding"/>
    <property type="evidence" value="ECO:0007669"/>
    <property type="project" value="UniProtKB-KW"/>
</dbReference>
<reference evidence="7" key="1">
    <citation type="submission" date="2011-02" db="EMBL/GenBank/DDBJ databases">
        <title>The Genome Sequence of Capsaspora owczarzaki ATCC 30864.</title>
        <authorList>
            <person name="Russ C."/>
            <person name="Cuomo C."/>
            <person name="Burger G."/>
            <person name="Gray M.W."/>
            <person name="Holland P.W.H."/>
            <person name="King N."/>
            <person name="Lang F.B.F."/>
            <person name="Roger A.J."/>
            <person name="Ruiz-Trillo I."/>
            <person name="Young S.K."/>
            <person name="Zeng Q."/>
            <person name="Gargeya S."/>
            <person name="Alvarado L."/>
            <person name="Berlin A."/>
            <person name="Chapman S.B."/>
            <person name="Chen Z."/>
            <person name="Freedman E."/>
            <person name="Gellesch M."/>
            <person name="Goldberg J."/>
            <person name="Griggs A."/>
            <person name="Gujja S."/>
            <person name="Heilman E."/>
            <person name="Heiman D."/>
            <person name="Howarth C."/>
            <person name="Mehta T."/>
            <person name="Neiman D."/>
            <person name="Pearson M."/>
            <person name="Roberts A."/>
            <person name="Saif S."/>
            <person name="Shea T."/>
            <person name="Shenoy N."/>
            <person name="Sisk P."/>
            <person name="Stolte C."/>
            <person name="Sykes S."/>
            <person name="White J."/>
            <person name="Yandava C."/>
            <person name="Haas B."/>
            <person name="Nusbaum C."/>
            <person name="Birren B."/>
        </authorList>
    </citation>
    <scope>NUCLEOTIDE SEQUENCE</scope>
    <source>
        <strain evidence="7">ATCC 30864</strain>
    </source>
</reference>
<dbReference type="Pfam" id="PF02841">
    <property type="entry name" value="GBP_C"/>
    <property type="match status" value="1"/>
</dbReference>
<name>A0A0D2WTY7_CAPO3</name>
<dbReference type="Proteomes" id="UP000008743">
    <property type="component" value="Unassembled WGS sequence"/>
</dbReference>
<evidence type="ECO:0000313" key="7">
    <source>
        <dbReference type="Proteomes" id="UP000008743"/>
    </source>
</evidence>
<evidence type="ECO:0000256" key="3">
    <source>
        <dbReference type="ARBA" id="ARBA00023134"/>
    </source>
</evidence>
<proteinExistence type="inferred from homology"/>
<dbReference type="InterPro" id="IPR027417">
    <property type="entry name" value="P-loop_NTPase"/>
</dbReference>
<dbReference type="RefSeq" id="XP_004345152.1">
    <property type="nucleotide sequence ID" value="XM_004345102.2"/>
</dbReference>
<evidence type="ECO:0000256" key="4">
    <source>
        <dbReference type="PROSITE-ProRule" id="PRU01052"/>
    </source>
</evidence>
<dbReference type="InterPro" id="IPR015894">
    <property type="entry name" value="Guanylate-bd_N"/>
</dbReference>
<gene>
    <name evidence="6" type="ORF">CAOG_006403</name>
</gene>
<dbReference type="SUPFAM" id="SSF48340">
    <property type="entry name" value="Interferon-induced guanylate-binding protein 1 (GBP1), C-terminal domain"/>
    <property type="match status" value="1"/>
</dbReference>
<evidence type="ECO:0000313" key="6">
    <source>
        <dbReference type="EMBL" id="KJE96030.1"/>
    </source>
</evidence>
<dbReference type="PhylomeDB" id="A0A0D2WTY7"/>
<dbReference type="eggNOG" id="KOG2037">
    <property type="taxonomic scope" value="Eukaryota"/>
</dbReference>
<keyword evidence="1" id="KW-0547">Nucleotide-binding</keyword>
<dbReference type="GO" id="GO:0003924">
    <property type="term" value="F:GTPase activity"/>
    <property type="evidence" value="ECO:0007669"/>
    <property type="project" value="InterPro"/>
</dbReference>
<protein>
    <recommendedName>
        <fullName evidence="5">GB1/RHD3-type G domain-containing protein</fullName>
    </recommendedName>
</protein>
<keyword evidence="3" id="KW-0342">GTP-binding</keyword>
<dbReference type="SUPFAM" id="SSF52540">
    <property type="entry name" value="P-loop containing nucleoside triphosphate hydrolases"/>
    <property type="match status" value="1"/>
</dbReference>
<sequence>MPAIPLVTVNMSEEDEDLRLVVNPDALDIIGEVDEHLAVVCVAGLYRTGKSFILNKLANQTGCFSVGSTIEPCTHGIWMKLLDSDEIDDRFARLLPRGTRVLLLDTEGLGSYARSETFDVQLFSLSVLLSSLFIYNSTGSIDEAALDKLSLVVELTKHIRIQTDEDVQDARELAAFSPAFLWVVRDFSLKLHMDGHDISARQYLDKALLPIRGDVEQVRTKNLIRSSITAFFQERECKTLVRPVSDEKLLQKLDTLPRKDFRKEFIEQLDDFTTTVFKKTRVKRLFGEAVNGRMLVNLVHNYVDAINAGSVPTIGTAWQNVVQIEGERALKESLKLYKDRMNELFSVWKVMEAEELTVKHEQYLLDAGTLFRKATVAALSGTFEEQFRTGVSTMYAEYRKQNEMDSLTLCTNLINGLVADVQLEDVTDFDELSDVWTELADEKYHLEAKGPAKYKVLCDVLKKRPLEHARRLLERSIAKEAAKAERKIKEAQDQSAVDYERLNVLYGTVDGEWKRSLAMYNDLKEENGSLIQTIARLSLAINDM</sequence>
<keyword evidence="2" id="KW-0378">Hydrolase</keyword>
<dbReference type="OrthoDB" id="2135133at2759"/>
<comment type="similarity">
    <text evidence="4">Belongs to the TRAFAC class dynamin-like GTPase superfamily. GB1/RHD3 GTPase family.</text>
</comment>
<dbReference type="InterPro" id="IPR030386">
    <property type="entry name" value="G_GB1_RHD3_dom"/>
</dbReference>
<feature type="domain" description="GB1/RHD3-type G" evidence="5">
    <location>
        <begin position="34"/>
        <end position="281"/>
    </location>
</feature>
<dbReference type="InterPro" id="IPR036543">
    <property type="entry name" value="Guanylate-bd_C_sf"/>
</dbReference>
<evidence type="ECO:0000256" key="2">
    <source>
        <dbReference type="ARBA" id="ARBA00022801"/>
    </source>
</evidence>
<dbReference type="Gene3D" id="3.40.50.300">
    <property type="entry name" value="P-loop containing nucleotide triphosphate hydrolases"/>
    <property type="match status" value="1"/>
</dbReference>
<accession>A0A0D2WTY7</accession>
<keyword evidence="7" id="KW-1185">Reference proteome</keyword>
<dbReference type="EMBL" id="KE346370">
    <property type="protein sequence ID" value="KJE96030.1"/>
    <property type="molecule type" value="Genomic_DNA"/>
</dbReference>